<feature type="domain" description="Tyr recombinase" evidence="2">
    <location>
        <begin position="151"/>
        <end position="353"/>
    </location>
</feature>
<name>A0A1S8D0E7_9PROT</name>
<evidence type="ECO:0000313" key="4">
    <source>
        <dbReference type="Proteomes" id="UP000054844"/>
    </source>
</evidence>
<dbReference type="EMBL" id="LLWF02000090">
    <property type="protein sequence ID" value="ONH81783.1"/>
    <property type="molecule type" value="Genomic_DNA"/>
</dbReference>
<dbReference type="InterPro" id="IPR013762">
    <property type="entry name" value="Integrase-like_cat_sf"/>
</dbReference>
<gene>
    <name evidence="3" type="ORF">APZ41_018000</name>
</gene>
<evidence type="ECO:0000256" key="1">
    <source>
        <dbReference type="ARBA" id="ARBA00023172"/>
    </source>
</evidence>
<dbReference type="OrthoDB" id="7253740at2"/>
<dbReference type="GO" id="GO:0015074">
    <property type="term" value="P:DNA integration"/>
    <property type="evidence" value="ECO:0007669"/>
    <property type="project" value="InterPro"/>
</dbReference>
<dbReference type="InterPro" id="IPR002104">
    <property type="entry name" value="Integrase_catalytic"/>
</dbReference>
<dbReference type="PROSITE" id="PS51898">
    <property type="entry name" value="TYR_RECOMBINASE"/>
    <property type="match status" value="1"/>
</dbReference>
<dbReference type="AlphaFoldDB" id="A0A1S8D0E7"/>
<proteinExistence type="predicted"/>
<sequence length="353" mass="39775">MSAIPRSRLCWPLACWPEADRAAWRLHCTPGEPFRDVRPGTRLRAASLATLTKGYGRWLSFLDSRGWLDPDEPPLERVTRPRLRAYFRTLRRAGNADHTIIGRFRHLAMALSVIVPEADVAWIQRPDGVSVNALLPKDRRHLVVPDGQVIAEWGFAMMEWALARLEQGDDPGALIAYRDGLLIVLLALCGRRLRSVSLLRPGHELRQVGECFRVELTAAQTKTKRPDRFELHPAFTPWMRHYLAVIRLALLAGQRQEALWITRQGTPLTAQGITSRIQRLSRKRFGIGFGTHRIRHSVVTTAAMRLGETSAFGAAVVGNTPAVAQGYNHAGQHRAAALYAQVIRRRRQGNRVR</sequence>
<dbReference type="Gene3D" id="1.10.443.10">
    <property type="entry name" value="Intergrase catalytic core"/>
    <property type="match status" value="1"/>
</dbReference>
<evidence type="ECO:0000259" key="2">
    <source>
        <dbReference type="PROSITE" id="PS51898"/>
    </source>
</evidence>
<dbReference type="GO" id="GO:0003677">
    <property type="term" value="F:DNA binding"/>
    <property type="evidence" value="ECO:0007669"/>
    <property type="project" value="InterPro"/>
</dbReference>
<organism evidence="3 4">
    <name type="scientific">Roseomonas mucosa</name>
    <dbReference type="NCBI Taxonomy" id="207340"/>
    <lineage>
        <taxon>Bacteria</taxon>
        <taxon>Pseudomonadati</taxon>
        <taxon>Pseudomonadota</taxon>
        <taxon>Alphaproteobacteria</taxon>
        <taxon>Acetobacterales</taxon>
        <taxon>Roseomonadaceae</taxon>
        <taxon>Roseomonas</taxon>
    </lineage>
</organism>
<comment type="caution">
    <text evidence="3">The sequence shown here is derived from an EMBL/GenBank/DDBJ whole genome shotgun (WGS) entry which is preliminary data.</text>
</comment>
<dbReference type="RefSeq" id="WP_058389114.1">
    <property type="nucleotide sequence ID" value="NZ_LLWF02000090.1"/>
</dbReference>
<keyword evidence="4" id="KW-1185">Reference proteome</keyword>
<evidence type="ECO:0000313" key="3">
    <source>
        <dbReference type="EMBL" id="ONH81783.1"/>
    </source>
</evidence>
<dbReference type="InterPro" id="IPR011010">
    <property type="entry name" value="DNA_brk_join_enz"/>
</dbReference>
<protein>
    <recommendedName>
        <fullName evidence="2">Tyr recombinase domain-containing protein</fullName>
    </recommendedName>
</protein>
<accession>A0A1S8D0E7</accession>
<dbReference type="GO" id="GO:0006310">
    <property type="term" value="P:DNA recombination"/>
    <property type="evidence" value="ECO:0007669"/>
    <property type="project" value="UniProtKB-KW"/>
</dbReference>
<dbReference type="Proteomes" id="UP000054844">
    <property type="component" value="Unassembled WGS sequence"/>
</dbReference>
<keyword evidence="1" id="KW-0233">DNA recombination</keyword>
<dbReference type="STRING" id="207340.APZ41_018000"/>
<dbReference type="SUPFAM" id="SSF56349">
    <property type="entry name" value="DNA breaking-rejoining enzymes"/>
    <property type="match status" value="1"/>
</dbReference>
<reference evidence="3" key="1">
    <citation type="submission" date="2016-12" db="EMBL/GenBank/DDBJ databases">
        <title>Draft genome sequence of Roseomonas mucosa strain AU37, isolated from a peripheral intravenous catheter.</title>
        <authorList>
            <person name="Choudhury M.A."/>
            <person name="Sidjabat H.E."/>
            <person name="Wailan A.M."/>
            <person name="Zhang L."/>
            <person name="Marsh N.M."/>
            <person name="Rickard C.M."/>
            <person name="Davies M."/>
            <person name="Mcmillan D.J."/>
        </authorList>
    </citation>
    <scope>NUCLEOTIDE SEQUENCE [LARGE SCALE GENOMIC DNA]</scope>
    <source>
        <strain evidence="3">AU37</strain>
    </source>
</reference>